<feature type="transmembrane region" description="Helical" evidence="1">
    <location>
        <begin position="36"/>
        <end position="57"/>
    </location>
</feature>
<proteinExistence type="predicted"/>
<keyword evidence="1" id="KW-1133">Transmembrane helix</keyword>
<evidence type="ECO:0000313" key="3">
    <source>
        <dbReference type="Proteomes" id="UP000070456"/>
    </source>
</evidence>
<reference evidence="2 3" key="1">
    <citation type="submission" date="2015-12" db="EMBL/GenBank/DDBJ databases">
        <title>Draft genome sequence of the thermoanaerobe Thermotalea metallivorans, an isolate from the runoff channel of the Great Artesian Basin, Australia.</title>
        <authorList>
            <person name="Patel B.K."/>
        </authorList>
    </citation>
    <scope>NUCLEOTIDE SEQUENCE [LARGE SCALE GENOMIC DNA]</scope>
    <source>
        <strain evidence="2 3">B2-1</strain>
    </source>
</reference>
<keyword evidence="1" id="KW-0472">Membrane</keyword>
<evidence type="ECO:0000256" key="1">
    <source>
        <dbReference type="SAM" id="Phobius"/>
    </source>
</evidence>
<accession>A0A140L127</accession>
<gene>
    <name evidence="2" type="ORF">AN619_24440</name>
</gene>
<protein>
    <submittedName>
        <fullName evidence="2">Uncharacterized protein</fullName>
    </submittedName>
</protein>
<organism evidence="2 3">
    <name type="scientific">Thermotalea metallivorans</name>
    <dbReference type="NCBI Taxonomy" id="520762"/>
    <lineage>
        <taxon>Bacteria</taxon>
        <taxon>Bacillati</taxon>
        <taxon>Bacillota</taxon>
        <taxon>Clostridia</taxon>
        <taxon>Peptostreptococcales</taxon>
        <taxon>Thermotaleaceae</taxon>
        <taxon>Thermotalea</taxon>
    </lineage>
</organism>
<dbReference type="Proteomes" id="UP000070456">
    <property type="component" value="Unassembled WGS sequence"/>
</dbReference>
<name>A0A140L127_9FIRM</name>
<evidence type="ECO:0000313" key="2">
    <source>
        <dbReference type="EMBL" id="KXG74252.1"/>
    </source>
</evidence>
<dbReference type="EMBL" id="LOEE01000059">
    <property type="protein sequence ID" value="KXG74252.1"/>
    <property type="molecule type" value="Genomic_DNA"/>
</dbReference>
<comment type="caution">
    <text evidence="2">The sequence shown here is derived from an EMBL/GenBank/DDBJ whole genome shotgun (WGS) entry which is preliminary data.</text>
</comment>
<sequence length="62" mass="7046">MSRRIFTWIEDFFDDFVKTKSYKLGIRQKRLVAKGLGILLLAGIGLGIILGFVAYALGFMNY</sequence>
<dbReference type="AlphaFoldDB" id="A0A140L127"/>
<dbReference type="RefSeq" id="WP_068557336.1">
    <property type="nucleotide sequence ID" value="NZ_LOEE01000059.1"/>
</dbReference>
<keyword evidence="3" id="KW-1185">Reference proteome</keyword>
<keyword evidence="1" id="KW-0812">Transmembrane</keyword>